<dbReference type="InterPro" id="IPR011006">
    <property type="entry name" value="CheY-like_superfamily"/>
</dbReference>
<gene>
    <name evidence="8" type="ORF">ACFP1L_09325</name>
</gene>
<evidence type="ECO:0000313" key="8">
    <source>
        <dbReference type="EMBL" id="MFC6202066.1"/>
    </source>
</evidence>
<evidence type="ECO:0000259" key="7">
    <source>
        <dbReference type="PROSITE" id="PS50930"/>
    </source>
</evidence>
<dbReference type="Gene3D" id="2.40.50.1020">
    <property type="entry name" value="LytTr DNA-binding domain"/>
    <property type="match status" value="1"/>
</dbReference>
<dbReference type="PROSITE" id="PS50930">
    <property type="entry name" value="HTH_LYTTR"/>
    <property type="match status" value="1"/>
</dbReference>
<dbReference type="SMART" id="SM00850">
    <property type="entry name" value="LytTR"/>
    <property type="match status" value="1"/>
</dbReference>
<dbReference type="InterPro" id="IPR001789">
    <property type="entry name" value="Sig_transdc_resp-reg_receiver"/>
</dbReference>
<keyword evidence="1" id="KW-0963">Cytoplasm</keyword>
<dbReference type="InterPro" id="IPR007492">
    <property type="entry name" value="LytTR_DNA-bd_dom"/>
</dbReference>
<sequence>MIICEDNPELLNLYTIIIKKYMTEHPNDPLRLRLATTNPNEVESVLKPQHYPDTIFLLDIEFANSKIRGIDLATTIRQHDAHAKIIFITTHEELKPLTFQRKINPLDSINKEIGLAEIQIRLFKDLATVFKQNQATTLFDYRLGTQCYTIPTNQVDYFEVAETGTKTRLHARHEITEFRESLANIVKRWPTLVSINQELLINADNLQTIDQANHTLHFQDGLKLLIMLTNRELQALQKAIS</sequence>
<evidence type="ECO:0000256" key="2">
    <source>
        <dbReference type="ARBA" id="ARBA00023012"/>
    </source>
</evidence>
<evidence type="ECO:0000256" key="4">
    <source>
        <dbReference type="ARBA" id="ARBA00037164"/>
    </source>
</evidence>
<dbReference type="Pfam" id="PF04397">
    <property type="entry name" value="LytTR"/>
    <property type="match status" value="1"/>
</dbReference>
<keyword evidence="3" id="KW-0010">Activator</keyword>
<evidence type="ECO:0000259" key="6">
    <source>
        <dbReference type="PROSITE" id="PS50110"/>
    </source>
</evidence>
<dbReference type="Proteomes" id="UP001596171">
    <property type="component" value="Unassembled WGS sequence"/>
</dbReference>
<dbReference type="SUPFAM" id="SSF52172">
    <property type="entry name" value="CheY-like"/>
    <property type="match status" value="1"/>
</dbReference>
<dbReference type="InterPro" id="IPR046947">
    <property type="entry name" value="LytR-like"/>
</dbReference>
<dbReference type="GO" id="GO:0003677">
    <property type="term" value="F:DNA binding"/>
    <property type="evidence" value="ECO:0007669"/>
    <property type="project" value="UniProtKB-KW"/>
</dbReference>
<protein>
    <submittedName>
        <fullName evidence="8">LytTR family transcriptional regulator DNA-binding domain-containing protein</fullName>
    </submittedName>
</protein>
<proteinExistence type="predicted"/>
<organism evidence="8 9">
    <name type="scientific">Lactiplantibacillus nangangensis</name>
    <dbReference type="NCBI Taxonomy" id="2559917"/>
    <lineage>
        <taxon>Bacteria</taxon>
        <taxon>Bacillati</taxon>
        <taxon>Bacillota</taxon>
        <taxon>Bacilli</taxon>
        <taxon>Lactobacillales</taxon>
        <taxon>Lactobacillaceae</taxon>
        <taxon>Lactiplantibacillus</taxon>
    </lineage>
</organism>
<dbReference type="Gene3D" id="3.40.50.2300">
    <property type="match status" value="1"/>
</dbReference>
<evidence type="ECO:0000313" key="9">
    <source>
        <dbReference type="Proteomes" id="UP001596171"/>
    </source>
</evidence>
<dbReference type="PANTHER" id="PTHR37299">
    <property type="entry name" value="TRANSCRIPTIONAL REGULATOR-RELATED"/>
    <property type="match status" value="1"/>
</dbReference>
<evidence type="ECO:0000256" key="3">
    <source>
        <dbReference type="ARBA" id="ARBA00023159"/>
    </source>
</evidence>
<feature type="domain" description="Response regulatory" evidence="6">
    <location>
        <begin position="1"/>
        <end position="126"/>
    </location>
</feature>
<evidence type="ECO:0000256" key="5">
    <source>
        <dbReference type="PROSITE-ProRule" id="PRU00169"/>
    </source>
</evidence>
<dbReference type="EMBL" id="JBHSSE010000018">
    <property type="protein sequence ID" value="MFC6202066.1"/>
    <property type="molecule type" value="Genomic_DNA"/>
</dbReference>
<keyword evidence="2" id="KW-0902">Two-component regulatory system</keyword>
<dbReference type="RefSeq" id="WP_223877438.1">
    <property type="nucleotide sequence ID" value="NZ_BJDI01000003.1"/>
</dbReference>
<dbReference type="PANTHER" id="PTHR37299:SF3">
    <property type="entry name" value="STAGE 0 SPORULATION PROTEIN A HOMOLOG"/>
    <property type="match status" value="1"/>
</dbReference>
<keyword evidence="8" id="KW-0238">DNA-binding</keyword>
<evidence type="ECO:0000256" key="1">
    <source>
        <dbReference type="ARBA" id="ARBA00022490"/>
    </source>
</evidence>
<keyword evidence="9" id="KW-1185">Reference proteome</keyword>
<name>A0ABW1SK36_9LACO</name>
<accession>A0ABW1SK36</accession>
<comment type="caution">
    <text evidence="8">The sequence shown here is derived from an EMBL/GenBank/DDBJ whole genome shotgun (WGS) entry which is preliminary data.</text>
</comment>
<feature type="domain" description="HTH LytTR-type" evidence="7">
    <location>
        <begin position="139"/>
        <end position="241"/>
    </location>
</feature>
<comment type="function">
    <text evidence="4">Required for high-level post-exponential phase expression of a series of secreted proteins.</text>
</comment>
<reference evidence="9" key="1">
    <citation type="journal article" date="2019" name="Int. J. Syst. Evol. Microbiol.">
        <title>The Global Catalogue of Microorganisms (GCM) 10K type strain sequencing project: providing services to taxonomists for standard genome sequencing and annotation.</title>
        <authorList>
            <consortium name="The Broad Institute Genomics Platform"/>
            <consortium name="The Broad Institute Genome Sequencing Center for Infectious Disease"/>
            <person name="Wu L."/>
            <person name="Ma J."/>
        </authorList>
    </citation>
    <scope>NUCLEOTIDE SEQUENCE [LARGE SCALE GENOMIC DNA]</scope>
    <source>
        <strain evidence="9">CCM 8930</strain>
    </source>
</reference>
<feature type="modified residue" description="4-aspartylphosphate" evidence="5">
    <location>
        <position position="59"/>
    </location>
</feature>
<dbReference type="PROSITE" id="PS50110">
    <property type="entry name" value="RESPONSE_REGULATORY"/>
    <property type="match status" value="1"/>
</dbReference>
<dbReference type="Pfam" id="PF00072">
    <property type="entry name" value="Response_reg"/>
    <property type="match status" value="1"/>
</dbReference>
<keyword evidence="5" id="KW-0597">Phosphoprotein</keyword>